<proteinExistence type="predicted"/>
<dbReference type="Proteomes" id="UP000288279">
    <property type="component" value="Unassembled WGS sequence"/>
</dbReference>
<dbReference type="RefSeq" id="WP_126825886.1">
    <property type="nucleotide sequence ID" value="NZ_PIQG01000001.1"/>
</dbReference>
<evidence type="ECO:0000313" key="2">
    <source>
        <dbReference type="EMBL" id="RUO79629.1"/>
    </source>
</evidence>
<dbReference type="SUPFAM" id="SSF49503">
    <property type="entry name" value="Cupredoxins"/>
    <property type="match status" value="1"/>
</dbReference>
<dbReference type="AlphaFoldDB" id="A0A432ZP00"/>
<feature type="signal peptide" evidence="1">
    <location>
        <begin position="1"/>
        <end position="17"/>
    </location>
</feature>
<name>A0A432ZP00_9GAMM</name>
<keyword evidence="3" id="KW-1185">Reference proteome</keyword>
<dbReference type="CDD" id="cd04221">
    <property type="entry name" value="MauL"/>
    <property type="match status" value="1"/>
</dbReference>
<feature type="chain" id="PRO_5019405655" evidence="1">
    <location>
        <begin position="18"/>
        <end position="223"/>
    </location>
</feature>
<comment type="caution">
    <text evidence="2">The sequence shown here is derived from an EMBL/GenBank/DDBJ whole genome shotgun (WGS) entry which is preliminary data.</text>
</comment>
<organism evidence="2 3">
    <name type="scientific">Pseudidiomarina taiwanensis</name>
    <dbReference type="NCBI Taxonomy" id="337250"/>
    <lineage>
        <taxon>Bacteria</taxon>
        <taxon>Pseudomonadati</taxon>
        <taxon>Pseudomonadota</taxon>
        <taxon>Gammaproteobacteria</taxon>
        <taxon>Alteromonadales</taxon>
        <taxon>Idiomarinaceae</taxon>
        <taxon>Pseudidiomarina</taxon>
    </lineage>
</organism>
<evidence type="ECO:0000256" key="1">
    <source>
        <dbReference type="SAM" id="SignalP"/>
    </source>
</evidence>
<dbReference type="OrthoDB" id="9772097at2"/>
<gene>
    <name evidence="2" type="ORF">CWI83_03800</name>
</gene>
<sequence length="223" mass="24618">MKCRFIGLLKLTLIAFAANSTVSLARQLDVVVFDNSGAPLAEAIVSIPILANEPTQPSTAIVDQVDKMFVPFVLPVRPGVTINFPNSDNIRHQVYSFSEAKPFELPLYSNQEAPAITFDKPGLVVLGCNIHDGMRAYVLVSPYIESVVTDADGVATLSSEMDFNEVSVWYPGVSDDIREQVKVVVDAGQERIEVHLDVAKDQQERTELSPLQQRFNRRARTDG</sequence>
<dbReference type="EMBL" id="PIQG01000001">
    <property type="protein sequence ID" value="RUO79629.1"/>
    <property type="molecule type" value="Genomic_DNA"/>
</dbReference>
<dbReference type="InterPro" id="IPR008972">
    <property type="entry name" value="Cupredoxin"/>
</dbReference>
<dbReference type="Gene3D" id="2.60.40.420">
    <property type="entry name" value="Cupredoxins - blue copper proteins"/>
    <property type="match status" value="1"/>
</dbReference>
<evidence type="ECO:0000313" key="3">
    <source>
        <dbReference type="Proteomes" id="UP000288279"/>
    </source>
</evidence>
<keyword evidence="1" id="KW-0732">Signal</keyword>
<protein>
    <submittedName>
        <fullName evidence="2">Methylamine utilization protein</fullName>
    </submittedName>
</protein>
<dbReference type="InterPro" id="IPR034242">
    <property type="entry name" value="MauL"/>
</dbReference>
<accession>A0A432ZP00</accession>
<reference evidence="2 3" key="1">
    <citation type="journal article" date="2011" name="Front. Microbiol.">
        <title>Genomic signatures of strain selection and enhancement in Bacillus atrophaeus var. globigii, a historical biowarfare simulant.</title>
        <authorList>
            <person name="Gibbons H.S."/>
            <person name="Broomall S.M."/>
            <person name="McNew L.A."/>
            <person name="Daligault H."/>
            <person name="Chapman C."/>
            <person name="Bruce D."/>
            <person name="Karavis M."/>
            <person name="Krepps M."/>
            <person name="McGregor P.A."/>
            <person name="Hong C."/>
            <person name="Park K.H."/>
            <person name="Akmal A."/>
            <person name="Feldman A."/>
            <person name="Lin J.S."/>
            <person name="Chang W.E."/>
            <person name="Higgs B.W."/>
            <person name="Demirev P."/>
            <person name="Lindquist J."/>
            <person name="Liem A."/>
            <person name="Fochler E."/>
            <person name="Read T.D."/>
            <person name="Tapia R."/>
            <person name="Johnson S."/>
            <person name="Bishop-Lilly K.A."/>
            <person name="Detter C."/>
            <person name="Han C."/>
            <person name="Sozhamannan S."/>
            <person name="Rosenzweig C.N."/>
            <person name="Skowronski E.W."/>
        </authorList>
    </citation>
    <scope>NUCLEOTIDE SEQUENCE [LARGE SCALE GENOMIC DNA]</scope>
    <source>
        <strain evidence="2 3">PIT1</strain>
    </source>
</reference>